<organism evidence="2 3">
    <name type="scientific">Liparis tanakae</name>
    <name type="common">Tanaka's snailfish</name>
    <dbReference type="NCBI Taxonomy" id="230148"/>
    <lineage>
        <taxon>Eukaryota</taxon>
        <taxon>Metazoa</taxon>
        <taxon>Chordata</taxon>
        <taxon>Craniata</taxon>
        <taxon>Vertebrata</taxon>
        <taxon>Euteleostomi</taxon>
        <taxon>Actinopterygii</taxon>
        <taxon>Neopterygii</taxon>
        <taxon>Teleostei</taxon>
        <taxon>Neoteleostei</taxon>
        <taxon>Acanthomorphata</taxon>
        <taxon>Eupercaria</taxon>
        <taxon>Perciformes</taxon>
        <taxon>Cottioidei</taxon>
        <taxon>Cottales</taxon>
        <taxon>Liparidae</taxon>
        <taxon>Liparis</taxon>
    </lineage>
</organism>
<evidence type="ECO:0000313" key="2">
    <source>
        <dbReference type="EMBL" id="TNN55302.1"/>
    </source>
</evidence>
<accession>A0A4Z2GRG8</accession>
<evidence type="ECO:0000313" key="3">
    <source>
        <dbReference type="Proteomes" id="UP000314294"/>
    </source>
</evidence>
<reference evidence="2 3" key="1">
    <citation type="submission" date="2019-03" db="EMBL/GenBank/DDBJ databases">
        <title>First draft genome of Liparis tanakae, snailfish: a comprehensive survey of snailfish specific genes.</title>
        <authorList>
            <person name="Kim W."/>
            <person name="Song I."/>
            <person name="Jeong J.-H."/>
            <person name="Kim D."/>
            <person name="Kim S."/>
            <person name="Ryu S."/>
            <person name="Song J.Y."/>
            <person name="Lee S.K."/>
        </authorList>
    </citation>
    <scope>NUCLEOTIDE SEQUENCE [LARGE SCALE GENOMIC DNA]</scope>
    <source>
        <tissue evidence="2">Muscle</tissue>
    </source>
</reference>
<protein>
    <submittedName>
        <fullName evidence="2">Uncharacterized protein</fullName>
    </submittedName>
</protein>
<feature type="region of interest" description="Disordered" evidence="1">
    <location>
        <begin position="67"/>
        <end position="139"/>
    </location>
</feature>
<dbReference type="Proteomes" id="UP000314294">
    <property type="component" value="Unassembled WGS sequence"/>
</dbReference>
<sequence length="161" mass="17989">MKYSFWFWLSELRESAWLLKGGSWPSSGCAAFTSWFRYVSFLLQRNLANIAEATAECVLSVAYGSSGEEEEPQLDGDNGPRTITGPSGCSRAAFRGRTELKRTPDRQPVNPREAKPARSASNSSDSEYKEKHKRRESVVSEWMEKGEALLFLVASEGSLKL</sequence>
<dbReference type="EMBL" id="SRLO01000460">
    <property type="protein sequence ID" value="TNN55302.1"/>
    <property type="molecule type" value="Genomic_DNA"/>
</dbReference>
<evidence type="ECO:0000256" key="1">
    <source>
        <dbReference type="SAM" id="MobiDB-lite"/>
    </source>
</evidence>
<comment type="caution">
    <text evidence="2">The sequence shown here is derived from an EMBL/GenBank/DDBJ whole genome shotgun (WGS) entry which is preliminary data.</text>
</comment>
<feature type="compositionally biased region" description="Basic and acidic residues" evidence="1">
    <location>
        <begin position="96"/>
        <end position="105"/>
    </location>
</feature>
<keyword evidence="3" id="KW-1185">Reference proteome</keyword>
<name>A0A4Z2GRG8_9TELE</name>
<gene>
    <name evidence="2" type="ORF">EYF80_034492</name>
</gene>
<feature type="compositionally biased region" description="Basic and acidic residues" evidence="1">
    <location>
        <begin position="126"/>
        <end position="139"/>
    </location>
</feature>
<dbReference type="AlphaFoldDB" id="A0A4Z2GRG8"/>
<proteinExistence type="predicted"/>